<evidence type="ECO:0000313" key="1">
    <source>
        <dbReference type="EMBL" id="SUW62387.1"/>
    </source>
</evidence>
<accession>A0A381C3K4</accession>
<evidence type="ECO:0000313" key="2">
    <source>
        <dbReference type="Proteomes" id="UP000255528"/>
    </source>
</evidence>
<dbReference type="EMBL" id="UIGI01000001">
    <property type="protein sequence ID" value="SUW62387.1"/>
    <property type="molecule type" value="Genomic_DNA"/>
</dbReference>
<proteinExistence type="predicted"/>
<gene>
    <name evidence="1" type="ORF">NCTC12119_00816</name>
</gene>
<dbReference type="RefSeq" id="WP_064358881.1">
    <property type="nucleotide sequence ID" value="NZ_UIGI01000001.1"/>
</dbReference>
<name>A0A381C3K4_9ENTR</name>
<organism evidence="1 2">
    <name type="scientific">Buttiauxella agrestis</name>
    <dbReference type="NCBI Taxonomy" id="82977"/>
    <lineage>
        <taxon>Bacteria</taxon>
        <taxon>Pseudomonadati</taxon>
        <taxon>Pseudomonadota</taxon>
        <taxon>Gammaproteobacteria</taxon>
        <taxon>Enterobacterales</taxon>
        <taxon>Enterobacteriaceae</taxon>
        <taxon>Buttiauxella</taxon>
    </lineage>
</organism>
<dbReference type="AlphaFoldDB" id="A0A381C3K4"/>
<reference evidence="1 2" key="1">
    <citation type="submission" date="2018-06" db="EMBL/GenBank/DDBJ databases">
        <authorList>
            <consortium name="Pathogen Informatics"/>
            <person name="Doyle S."/>
        </authorList>
    </citation>
    <scope>NUCLEOTIDE SEQUENCE [LARGE SCALE GENOMIC DNA]</scope>
    <source>
        <strain evidence="1 2">NCTC12119</strain>
    </source>
</reference>
<sequence length="113" mass="12356">MESKTFGAGTQYNDWKGTVAADDAEVGIDNIEDLLKKAGKLATGETIIAVEFSSIPNATDIDAYILKADGTTHRVSVDVSADEFVSKFKRFSITISRDGEYDGQNINFTREIK</sequence>
<protein>
    <submittedName>
        <fullName evidence="1">Uncharacterized protein</fullName>
    </submittedName>
</protein>
<dbReference type="Proteomes" id="UP000255528">
    <property type="component" value="Unassembled WGS sequence"/>
</dbReference>